<reference evidence="9" key="1">
    <citation type="submission" date="2022-03" db="EMBL/GenBank/DDBJ databases">
        <authorList>
            <person name="Martin C."/>
        </authorList>
    </citation>
    <scope>NUCLEOTIDE SEQUENCE</scope>
</reference>
<evidence type="ECO:0000256" key="5">
    <source>
        <dbReference type="ARBA" id="ARBA00023163"/>
    </source>
</evidence>
<dbReference type="InterPro" id="IPR051882">
    <property type="entry name" value="ATF_bZIP_TF"/>
</dbReference>
<dbReference type="Gene3D" id="1.20.5.170">
    <property type="match status" value="1"/>
</dbReference>
<keyword evidence="5" id="KW-0804">Transcription</keyword>
<feature type="region of interest" description="Disordered" evidence="8">
    <location>
        <begin position="76"/>
        <end position="121"/>
    </location>
</feature>
<name>A0A8J1U062_OWEFU</name>
<accession>A0A8J1U062</accession>
<evidence type="ECO:0000256" key="3">
    <source>
        <dbReference type="ARBA" id="ARBA00023015"/>
    </source>
</evidence>
<dbReference type="GO" id="GO:0000981">
    <property type="term" value="F:DNA-binding transcription factor activity, RNA polymerase II-specific"/>
    <property type="evidence" value="ECO:0007669"/>
    <property type="project" value="TreeGrafter"/>
</dbReference>
<evidence type="ECO:0000256" key="8">
    <source>
        <dbReference type="SAM" id="MobiDB-lite"/>
    </source>
</evidence>
<dbReference type="SMART" id="SM00338">
    <property type="entry name" value="BRLZ"/>
    <property type="match status" value="1"/>
</dbReference>
<dbReference type="GO" id="GO:0016020">
    <property type="term" value="C:membrane"/>
    <property type="evidence" value="ECO:0007669"/>
    <property type="project" value="UniProtKB-SubCell"/>
</dbReference>
<dbReference type="InterPro" id="IPR046347">
    <property type="entry name" value="bZIP_sf"/>
</dbReference>
<evidence type="ECO:0000256" key="6">
    <source>
        <dbReference type="ARBA" id="ARBA00023242"/>
    </source>
</evidence>
<dbReference type="GO" id="GO:0000978">
    <property type="term" value="F:RNA polymerase II cis-regulatory region sequence-specific DNA binding"/>
    <property type="evidence" value="ECO:0007669"/>
    <property type="project" value="TreeGrafter"/>
</dbReference>
<evidence type="ECO:0000256" key="1">
    <source>
        <dbReference type="ARBA" id="ARBA00004167"/>
    </source>
</evidence>
<comment type="caution">
    <text evidence="9">The sequence shown here is derived from an EMBL/GenBank/DDBJ whole genome shotgun (WGS) entry which is preliminary data.</text>
</comment>
<dbReference type="AlphaFoldDB" id="A0A8J1U062"/>
<sequence>MNVDLLSRADNDYFKDDPFAKDDLNWDANLDKFDDLASFLDVEANVASDELMKQLPDVDFDLPMLPDDTSDLFKSDLDPWNDLGGDSSSDSGISGSGSSVKQEPLSPSFSHSSDDGSLDSFSTQTINDVIPHIPPSDVCVKAEELPGGSTCTSQPFLISPTTLQGLNKNINILPAGNIVTSQPQNVITNGLNSAVKSNITQNGNTIVITTNLADLNGTPANKKMKLQPKPVPLIQPKTVLNTTNKAQCTTKPLVLTPEEFTRLTQQGLLKFQPPPQESKPPAPPAGKMLIQATSQNHNENDLKVVKRQQRMIKNRESASLSRKRKKEYVGSLEERLAQSYEENQRLKEENDKLKQRLSVLQGENEMWKRSFPNISKTKATVVLTIMLMVGLNLGPLTDIFSNSSNTNSGLSAISPGSKVHVNHQGRHLMSVPEEPSYPNISEFVNVHSPQERGDLMWINSSIVPDSQLCPLYFNKTESLRLANELTGWVERHKELKKKERQEKERIQVEKERLLAQRVRKSEKKKKLKVRPLRKLRAAMDGQMDQQLIHTSGGDGQYSVQVFNGRDNYLDFLDSIHRRNDTFYVVSFNKDHLLLPATAHNKTMRPRMSLVVPTVASLNETMAPPAGSIAMIQIDCEVMNTRLLHIKESVIPAYMRENNATFHHKASP</sequence>
<feature type="coiled-coil region" evidence="7">
    <location>
        <begin position="329"/>
        <end position="370"/>
    </location>
</feature>
<keyword evidence="3" id="KW-0805">Transcription regulation</keyword>
<keyword evidence="10" id="KW-1185">Reference proteome</keyword>
<dbReference type="GO" id="GO:0005634">
    <property type="term" value="C:nucleus"/>
    <property type="evidence" value="ECO:0007669"/>
    <property type="project" value="TreeGrafter"/>
</dbReference>
<dbReference type="GO" id="GO:0030968">
    <property type="term" value="P:endoplasmic reticulum unfolded protein response"/>
    <property type="evidence" value="ECO:0007669"/>
    <property type="project" value="TreeGrafter"/>
</dbReference>
<evidence type="ECO:0000313" key="10">
    <source>
        <dbReference type="Proteomes" id="UP000749559"/>
    </source>
</evidence>
<evidence type="ECO:0000256" key="7">
    <source>
        <dbReference type="SAM" id="Coils"/>
    </source>
</evidence>
<dbReference type="CDD" id="cd14700">
    <property type="entry name" value="bZIP_ATF6"/>
    <property type="match status" value="1"/>
</dbReference>
<evidence type="ECO:0000256" key="2">
    <source>
        <dbReference type="ARBA" id="ARBA00009050"/>
    </source>
</evidence>
<dbReference type="InterPro" id="IPR004827">
    <property type="entry name" value="bZIP"/>
</dbReference>
<keyword evidence="4" id="KW-0238">DNA-binding</keyword>
<feature type="compositionally biased region" description="Low complexity" evidence="8">
    <location>
        <begin position="84"/>
        <end position="111"/>
    </location>
</feature>
<dbReference type="PROSITE" id="PS50217">
    <property type="entry name" value="BZIP"/>
    <property type="match status" value="1"/>
</dbReference>
<dbReference type="Proteomes" id="UP000749559">
    <property type="component" value="Unassembled WGS sequence"/>
</dbReference>
<organism evidence="9 10">
    <name type="scientific">Owenia fusiformis</name>
    <name type="common">Polychaete worm</name>
    <dbReference type="NCBI Taxonomy" id="6347"/>
    <lineage>
        <taxon>Eukaryota</taxon>
        <taxon>Metazoa</taxon>
        <taxon>Spiralia</taxon>
        <taxon>Lophotrochozoa</taxon>
        <taxon>Annelida</taxon>
        <taxon>Polychaeta</taxon>
        <taxon>Sedentaria</taxon>
        <taxon>Canalipalpata</taxon>
        <taxon>Sabellida</taxon>
        <taxon>Oweniida</taxon>
        <taxon>Oweniidae</taxon>
        <taxon>Owenia</taxon>
    </lineage>
</organism>
<comment type="similarity">
    <text evidence="2">Belongs to the bZIP family. ATF subfamily.</text>
</comment>
<dbReference type="PANTHER" id="PTHR46164:SF3">
    <property type="entry name" value="ATF6, ISOFORM C"/>
    <property type="match status" value="1"/>
</dbReference>
<comment type="subcellular location">
    <subcellularLocation>
        <location evidence="1">Membrane</location>
        <topology evidence="1">Single-pass membrane protein</topology>
    </subcellularLocation>
</comment>
<dbReference type="Pfam" id="PF00170">
    <property type="entry name" value="bZIP_1"/>
    <property type="match status" value="1"/>
</dbReference>
<dbReference type="EMBL" id="CAIIXF020000006">
    <property type="protein sequence ID" value="CAH1786836.1"/>
    <property type="molecule type" value="Genomic_DNA"/>
</dbReference>
<protein>
    <submittedName>
        <fullName evidence="9">Uncharacterized protein</fullName>
    </submittedName>
</protein>
<keyword evidence="7" id="KW-0175">Coiled coil</keyword>
<dbReference type="OrthoDB" id="644067at2759"/>
<dbReference type="PANTHER" id="PTHR46164">
    <property type="entry name" value="ATF6, ISOFORM C"/>
    <property type="match status" value="1"/>
</dbReference>
<gene>
    <name evidence="9" type="ORF">OFUS_LOCUS12652</name>
</gene>
<keyword evidence="6" id="KW-0539">Nucleus</keyword>
<evidence type="ECO:0000256" key="4">
    <source>
        <dbReference type="ARBA" id="ARBA00023125"/>
    </source>
</evidence>
<feature type="coiled-coil region" evidence="7">
    <location>
        <begin position="489"/>
        <end position="516"/>
    </location>
</feature>
<dbReference type="SUPFAM" id="SSF57959">
    <property type="entry name" value="Leucine zipper domain"/>
    <property type="match status" value="1"/>
</dbReference>
<evidence type="ECO:0000313" key="9">
    <source>
        <dbReference type="EMBL" id="CAH1786836.1"/>
    </source>
</evidence>
<proteinExistence type="inferred from homology"/>